<dbReference type="EMBL" id="BEYU01000214">
    <property type="protein sequence ID" value="GBG34765.1"/>
    <property type="molecule type" value="Genomic_DNA"/>
</dbReference>
<feature type="domain" description="Pre-mRNA-splicing factor 3" evidence="7">
    <location>
        <begin position="208"/>
        <end position="511"/>
    </location>
</feature>
<dbReference type="Pfam" id="PF06544">
    <property type="entry name" value="Prp3_C"/>
    <property type="match status" value="1"/>
</dbReference>
<dbReference type="Pfam" id="PF08572">
    <property type="entry name" value="PRP3"/>
    <property type="match status" value="1"/>
</dbReference>
<gene>
    <name evidence="8" type="ORF">FCC1311_109872</name>
</gene>
<dbReference type="PANTHER" id="PTHR14212">
    <property type="entry name" value="U4/U6-ASSOCIATED RNA SPLICING FACTOR-RELATED"/>
    <property type="match status" value="1"/>
</dbReference>
<dbReference type="AlphaFoldDB" id="A0A2R5GW19"/>
<organism evidence="8 9">
    <name type="scientific">Hondaea fermentalgiana</name>
    <dbReference type="NCBI Taxonomy" id="2315210"/>
    <lineage>
        <taxon>Eukaryota</taxon>
        <taxon>Sar</taxon>
        <taxon>Stramenopiles</taxon>
        <taxon>Bigyra</taxon>
        <taxon>Labyrinthulomycetes</taxon>
        <taxon>Thraustochytrida</taxon>
        <taxon>Thraustochytriidae</taxon>
        <taxon>Hondaea</taxon>
    </lineage>
</organism>
<evidence type="ECO:0000313" key="9">
    <source>
        <dbReference type="Proteomes" id="UP000241890"/>
    </source>
</evidence>
<protein>
    <submittedName>
        <fullName evidence="8">U4/U6 small nuclear ribonucleoprotein Prp3</fullName>
    </submittedName>
</protein>
<dbReference type="CDD" id="cd24162">
    <property type="entry name" value="Prp3_C"/>
    <property type="match status" value="1"/>
</dbReference>
<name>A0A2R5GW19_9STRA</name>
<evidence type="ECO:0000259" key="6">
    <source>
        <dbReference type="Pfam" id="PF06544"/>
    </source>
</evidence>
<feature type="domain" description="Small nuclear ribonucleoprotein Prp3 C-terminal" evidence="6">
    <location>
        <begin position="534"/>
        <end position="664"/>
    </location>
</feature>
<dbReference type="GO" id="GO:0046540">
    <property type="term" value="C:U4/U6 x U5 tri-snRNP complex"/>
    <property type="evidence" value="ECO:0007669"/>
    <property type="project" value="InterPro"/>
</dbReference>
<feature type="compositionally biased region" description="Basic and acidic residues" evidence="5">
    <location>
        <begin position="336"/>
        <end position="361"/>
    </location>
</feature>
<dbReference type="GO" id="GO:0000398">
    <property type="term" value="P:mRNA splicing, via spliceosome"/>
    <property type="evidence" value="ECO:0007669"/>
    <property type="project" value="InterPro"/>
</dbReference>
<feature type="compositionally biased region" description="Low complexity" evidence="5">
    <location>
        <begin position="74"/>
        <end position="84"/>
    </location>
</feature>
<feature type="region of interest" description="Disordered" evidence="5">
    <location>
        <begin position="1"/>
        <end position="298"/>
    </location>
</feature>
<feature type="compositionally biased region" description="Acidic residues" evidence="5">
    <location>
        <begin position="362"/>
        <end position="376"/>
    </location>
</feature>
<evidence type="ECO:0000256" key="4">
    <source>
        <dbReference type="ARBA" id="ARBA00023242"/>
    </source>
</evidence>
<evidence type="ECO:0000313" key="8">
    <source>
        <dbReference type="EMBL" id="GBG34765.1"/>
    </source>
</evidence>
<feature type="compositionally biased region" description="Polar residues" evidence="5">
    <location>
        <begin position="260"/>
        <end position="275"/>
    </location>
</feature>
<evidence type="ECO:0000256" key="1">
    <source>
        <dbReference type="ARBA" id="ARBA00004123"/>
    </source>
</evidence>
<keyword evidence="9" id="KW-1185">Reference proteome</keyword>
<keyword evidence="8" id="KW-0687">Ribonucleoprotein</keyword>
<reference evidence="8 9" key="1">
    <citation type="submission" date="2017-12" db="EMBL/GenBank/DDBJ databases">
        <title>Sequencing, de novo assembly and annotation of complete genome of a new Thraustochytrid species, strain FCC1311.</title>
        <authorList>
            <person name="Sedici K."/>
            <person name="Godart F."/>
            <person name="Aiese Cigliano R."/>
            <person name="Sanseverino W."/>
            <person name="Barakat M."/>
            <person name="Ortet P."/>
            <person name="Marechal E."/>
            <person name="Cagnac O."/>
            <person name="Amato A."/>
        </authorList>
    </citation>
    <scope>NUCLEOTIDE SEQUENCE [LARGE SCALE GENOMIC DNA]</scope>
</reference>
<feature type="compositionally biased region" description="Low complexity" evidence="5">
    <location>
        <begin position="104"/>
        <end position="114"/>
    </location>
</feature>
<dbReference type="InParanoid" id="A0A2R5GW19"/>
<feature type="compositionally biased region" description="Basic and acidic residues" evidence="5">
    <location>
        <begin position="226"/>
        <end position="251"/>
    </location>
</feature>
<comment type="subcellular location">
    <subcellularLocation>
        <location evidence="1">Nucleus</location>
    </subcellularLocation>
</comment>
<feature type="compositionally biased region" description="Gly residues" evidence="5">
    <location>
        <begin position="46"/>
        <end position="55"/>
    </location>
</feature>
<dbReference type="Proteomes" id="UP000241890">
    <property type="component" value="Unassembled WGS sequence"/>
</dbReference>
<proteinExistence type="predicted"/>
<evidence type="ECO:0000256" key="5">
    <source>
        <dbReference type="SAM" id="MobiDB-lite"/>
    </source>
</evidence>
<keyword evidence="4" id="KW-0539">Nucleus</keyword>
<dbReference type="InterPro" id="IPR010541">
    <property type="entry name" value="Prp3_C"/>
</dbReference>
<evidence type="ECO:0000259" key="7">
    <source>
        <dbReference type="Pfam" id="PF08572"/>
    </source>
</evidence>
<dbReference type="InterPro" id="IPR013881">
    <property type="entry name" value="Pre-mRNA_splic_Prp3_dom"/>
</dbReference>
<accession>A0A2R5GW19</accession>
<keyword evidence="2" id="KW-0507">mRNA processing</keyword>
<feature type="region of interest" description="Disordered" evidence="5">
    <location>
        <begin position="317"/>
        <end position="388"/>
    </location>
</feature>
<dbReference type="InterPro" id="IPR027104">
    <property type="entry name" value="Prp3"/>
</dbReference>
<feature type="compositionally biased region" description="Low complexity" evidence="5">
    <location>
        <begin position="12"/>
        <end position="24"/>
    </location>
</feature>
<keyword evidence="3" id="KW-0508">mRNA splicing</keyword>
<dbReference type="PANTHER" id="PTHR14212:SF0">
    <property type="entry name" value="U4_U6 SMALL NUCLEAR RIBONUCLEOPROTEIN PRP3"/>
    <property type="match status" value="1"/>
</dbReference>
<feature type="compositionally biased region" description="Basic and acidic residues" evidence="5">
    <location>
        <begin position="1"/>
        <end position="10"/>
    </location>
</feature>
<dbReference type="OrthoDB" id="10264544at2759"/>
<evidence type="ECO:0000256" key="2">
    <source>
        <dbReference type="ARBA" id="ARBA00022664"/>
    </source>
</evidence>
<evidence type="ECO:0000256" key="3">
    <source>
        <dbReference type="ARBA" id="ARBA00023187"/>
    </source>
</evidence>
<comment type="caution">
    <text evidence="8">The sequence shown here is derived from an EMBL/GenBank/DDBJ whole genome shotgun (WGS) entry which is preliminary data.</text>
</comment>
<sequence>MPASGKREAAEDAAAAAAAAPSAAKRARLASGEAGEADVVSQDGAGAAGAAGAGAGAVPQALSAEEARAKAEALRQQMELLRQQKLAKKKLKKTKRKLEASHSQQQQQQQKEQQTGAKSETELAPSSSSSPPPPTSSPGGKRKSTAAPDTVPESKKHRGGNNVESAPRAATASTRNPYLTYADDEQDNQLAGIEPGESAEDVARDWERRRARKQKKAFQIVPQGKYIEEAKAQREHEARREYIKNRRDLDKRRHFRQLLGGQSTTSQKTNATSGPAKSENAMDTSEDARTSLVQRAPPPEMEWWDRKVVSRRRLVNLAQQKEKNTSQTAEDGGTPDESKDEAKTMTEKTDGDSPQDSKREDVDPEDVADADDETDNVQESGTNKDDSRSIEFGYEDLKANAIVTLKLVQHPAHIASIVPSRPAPPIPLYLTKEERKRLRRQTRREKQQELHDRIAAGLIPPPPPKVKMSNMMRVLGEQAVLDPSKMEAEVRRQTQARIRDHEMRNQANKLTPQEKWDKKLRKVAEDSQGPPQVAVYRVSELTEPATVAAGNRFKMDANAQKQLLTGCVVIVPEAVDIGGGEKKKCNLVVVEGGAKRLYQFEKQMLRRIKWDPDGSTGNTCVKVWQGVVSTKTWPRRFEFQEFASASEAKTYLDSLGVGHYWDTALRL</sequence>
<feature type="compositionally biased region" description="Basic residues" evidence="5">
    <location>
        <begin position="85"/>
        <end position="96"/>
    </location>
</feature>